<sequence>MTVRGPTLKLSSDAEMPQLGLGTWLVSDIAF</sequence>
<proteinExistence type="predicted"/>
<evidence type="ECO:0000313" key="2">
    <source>
        <dbReference type="WBParaSite" id="SMUV_0000181801-mRNA-1"/>
    </source>
</evidence>
<name>A0A0N5ACE2_9BILA</name>
<dbReference type="AlphaFoldDB" id="A0A0N5ACE2"/>
<dbReference type="WBParaSite" id="SMUV_0000181801-mRNA-1">
    <property type="protein sequence ID" value="SMUV_0000181801-mRNA-1"/>
    <property type="gene ID" value="SMUV_0000181801"/>
</dbReference>
<evidence type="ECO:0000313" key="1">
    <source>
        <dbReference type="Proteomes" id="UP000046393"/>
    </source>
</evidence>
<protein>
    <submittedName>
        <fullName evidence="2">Aldo/keto reductase</fullName>
    </submittedName>
</protein>
<accession>A0A0N5ACE2</accession>
<keyword evidence="1" id="KW-1185">Reference proteome</keyword>
<reference evidence="2" key="1">
    <citation type="submission" date="2017-02" db="UniProtKB">
        <authorList>
            <consortium name="WormBaseParasite"/>
        </authorList>
    </citation>
    <scope>IDENTIFICATION</scope>
</reference>
<dbReference type="Proteomes" id="UP000046393">
    <property type="component" value="Unplaced"/>
</dbReference>
<organism evidence="1 2">
    <name type="scientific">Syphacia muris</name>
    <dbReference type="NCBI Taxonomy" id="451379"/>
    <lineage>
        <taxon>Eukaryota</taxon>
        <taxon>Metazoa</taxon>
        <taxon>Ecdysozoa</taxon>
        <taxon>Nematoda</taxon>
        <taxon>Chromadorea</taxon>
        <taxon>Rhabditida</taxon>
        <taxon>Spirurina</taxon>
        <taxon>Oxyuridomorpha</taxon>
        <taxon>Oxyuroidea</taxon>
        <taxon>Oxyuridae</taxon>
        <taxon>Syphacia</taxon>
    </lineage>
</organism>